<feature type="transmembrane region" description="Helical" evidence="5">
    <location>
        <begin position="344"/>
        <end position="365"/>
    </location>
</feature>
<protein>
    <submittedName>
        <fullName evidence="7">MFS transporter</fullName>
    </submittedName>
</protein>
<keyword evidence="2 5" id="KW-0812">Transmembrane</keyword>
<feature type="transmembrane region" description="Helical" evidence="5">
    <location>
        <begin position="311"/>
        <end position="332"/>
    </location>
</feature>
<feature type="transmembrane region" description="Helical" evidence="5">
    <location>
        <begin position="165"/>
        <end position="188"/>
    </location>
</feature>
<gene>
    <name evidence="7" type="ORF">GCM10017772_31120</name>
</gene>
<dbReference type="InterPro" id="IPR036259">
    <property type="entry name" value="MFS_trans_sf"/>
</dbReference>
<dbReference type="Proteomes" id="UP000627369">
    <property type="component" value="Unassembled WGS sequence"/>
</dbReference>
<dbReference type="GO" id="GO:0022857">
    <property type="term" value="F:transmembrane transporter activity"/>
    <property type="evidence" value="ECO:0007669"/>
    <property type="project" value="InterPro"/>
</dbReference>
<reference evidence="7" key="2">
    <citation type="submission" date="2020-09" db="EMBL/GenBank/DDBJ databases">
        <authorList>
            <person name="Sun Q."/>
            <person name="Zhou Y."/>
        </authorList>
    </citation>
    <scope>NUCLEOTIDE SEQUENCE</scope>
    <source>
        <strain evidence="7">CGMCC 4.7398</strain>
    </source>
</reference>
<keyword evidence="4 5" id="KW-0472">Membrane</keyword>
<dbReference type="InterPro" id="IPR051788">
    <property type="entry name" value="MFS_Transporter"/>
</dbReference>
<dbReference type="AlphaFoldDB" id="A0A919G0G3"/>
<dbReference type="PROSITE" id="PS50850">
    <property type="entry name" value="MFS"/>
    <property type="match status" value="1"/>
</dbReference>
<feature type="transmembrane region" description="Helical" evidence="5">
    <location>
        <begin position="287"/>
        <end position="305"/>
    </location>
</feature>
<dbReference type="Pfam" id="PF07690">
    <property type="entry name" value="MFS_1"/>
    <property type="match status" value="1"/>
</dbReference>
<sequence>MNMRPSPGRRRTALFIAFFVTGLSMASWVSRTPAIRDAIDASTAEMGLVIAGLSAGSMIGIAAAGALVAQRGARFVVLWGMVAIVAGVATVAVGSAAGLGWLVAAGLAFFGYGMGSGEIGQNVEGVDVEAALGRVVVPGLHGCYSLGVAIGGLLGLAAGTVGLPVVAHLTAVAALTAAAAIFLVRNLAPAVGREPGSDLRRRVPITQSFRAAVAVWTEPRTAAIGVIVLGMALAEGSANDWLPLIMVDGFALSAAVAALVYALFGLSMAIGRFSGGFFLDRFGRTPVMISSAVLAVVGIATVSFAPGAALGAFGVVLWGLGAALGFPVALSAAGDDPVGAARRVSAVATAGYTAFLVGPPVLGLIGEHVGLRSAIIVVLVAVAVSTCFARAVARPTSPVEPGDRIDAPSD</sequence>
<keyword evidence="3 5" id="KW-1133">Transmembrane helix</keyword>
<feature type="transmembrane region" description="Helical" evidence="5">
    <location>
        <begin position="245"/>
        <end position="266"/>
    </location>
</feature>
<evidence type="ECO:0000313" key="7">
    <source>
        <dbReference type="EMBL" id="GHH75244.1"/>
    </source>
</evidence>
<dbReference type="PANTHER" id="PTHR23514">
    <property type="entry name" value="BYPASS OF STOP CODON PROTEIN 6"/>
    <property type="match status" value="1"/>
</dbReference>
<feature type="transmembrane region" description="Helical" evidence="5">
    <location>
        <begin position="209"/>
        <end position="233"/>
    </location>
</feature>
<name>A0A919G0G3_9MICO</name>
<keyword evidence="8" id="KW-1185">Reference proteome</keyword>
<evidence type="ECO:0000256" key="1">
    <source>
        <dbReference type="ARBA" id="ARBA00004651"/>
    </source>
</evidence>
<feature type="transmembrane region" description="Helical" evidence="5">
    <location>
        <begin position="47"/>
        <end position="68"/>
    </location>
</feature>
<feature type="transmembrane region" description="Helical" evidence="5">
    <location>
        <begin position="371"/>
        <end position="393"/>
    </location>
</feature>
<evidence type="ECO:0000259" key="6">
    <source>
        <dbReference type="PROSITE" id="PS50850"/>
    </source>
</evidence>
<dbReference type="InterPro" id="IPR020846">
    <property type="entry name" value="MFS_dom"/>
</dbReference>
<comment type="caution">
    <text evidence="7">The sequence shown here is derived from an EMBL/GenBank/DDBJ whole genome shotgun (WGS) entry which is preliminary data.</text>
</comment>
<feature type="transmembrane region" description="Helical" evidence="5">
    <location>
        <begin position="99"/>
        <end position="115"/>
    </location>
</feature>
<dbReference type="PANTHER" id="PTHR23514:SF13">
    <property type="entry name" value="INNER MEMBRANE PROTEIN YBJJ"/>
    <property type="match status" value="1"/>
</dbReference>
<reference evidence="7" key="1">
    <citation type="journal article" date="2014" name="Int. J. Syst. Evol. Microbiol.">
        <title>Complete genome sequence of Corynebacterium casei LMG S-19264T (=DSM 44701T), isolated from a smear-ripened cheese.</title>
        <authorList>
            <consortium name="US DOE Joint Genome Institute (JGI-PGF)"/>
            <person name="Walter F."/>
            <person name="Albersmeier A."/>
            <person name="Kalinowski J."/>
            <person name="Ruckert C."/>
        </authorList>
    </citation>
    <scope>NUCLEOTIDE SEQUENCE</scope>
    <source>
        <strain evidence="7">CGMCC 4.7398</strain>
    </source>
</reference>
<evidence type="ECO:0000256" key="2">
    <source>
        <dbReference type="ARBA" id="ARBA00022692"/>
    </source>
</evidence>
<evidence type="ECO:0000256" key="4">
    <source>
        <dbReference type="ARBA" id="ARBA00023136"/>
    </source>
</evidence>
<dbReference type="InterPro" id="IPR011701">
    <property type="entry name" value="MFS"/>
</dbReference>
<proteinExistence type="predicted"/>
<evidence type="ECO:0000256" key="5">
    <source>
        <dbReference type="SAM" id="Phobius"/>
    </source>
</evidence>
<dbReference type="EMBL" id="BNAS01000004">
    <property type="protein sequence ID" value="GHH75244.1"/>
    <property type="molecule type" value="Genomic_DNA"/>
</dbReference>
<feature type="transmembrane region" description="Helical" evidence="5">
    <location>
        <begin position="135"/>
        <end position="159"/>
    </location>
</feature>
<feature type="transmembrane region" description="Helical" evidence="5">
    <location>
        <begin position="75"/>
        <end position="93"/>
    </location>
</feature>
<evidence type="ECO:0000256" key="3">
    <source>
        <dbReference type="ARBA" id="ARBA00022989"/>
    </source>
</evidence>
<dbReference type="CDD" id="cd17393">
    <property type="entry name" value="MFS_MosC_like"/>
    <property type="match status" value="1"/>
</dbReference>
<accession>A0A919G0G3</accession>
<feature type="domain" description="Major facilitator superfamily (MFS) profile" evidence="6">
    <location>
        <begin position="10"/>
        <end position="397"/>
    </location>
</feature>
<organism evidence="7 8">
    <name type="scientific">Promicromonospora soli</name>
    <dbReference type="NCBI Taxonomy" id="2035533"/>
    <lineage>
        <taxon>Bacteria</taxon>
        <taxon>Bacillati</taxon>
        <taxon>Actinomycetota</taxon>
        <taxon>Actinomycetes</taxon>
        <taxon>Micrococcales</taxon>
        <taxon>Promicromonosporaceae</taxon>
        <taxon>Promicromonospora</taxon>
    </lineage>
</organism>
<dbReference type="GO" id="GO:0005886">
    <property type="term" value="C:plasma membrane"/>
    <property type="evidence" value="ECO:0007669"/>
    <property type="project" value="UniProtKB-SubCell"/>
</dbReference>
<dbReference type="SUPFAM" id="SSF103473">
    <property type="entry name" value="MFS general substrate transporter"/>
    <property type="match status" value="1"/>
</dbReference>
<comment type="subcellular location">
    <subcellularLocation>
        <location evidence="1">Cell membrane</location>
        <topology evidence="1">Multi-pass membrane protein</topology>
    </subcellularLocation>
</comment>
<dbReference type="Gene3D" id="1.20.1250.20">
    <property type="entry name" value="MFS general substrate transporter like domains"/>
    <property type="match status" value="2"/>
</dbReference>
<evidence type="ECO:0000313" key="8">
    <source>
        <dbReference type="Proteomes" id="UP000627369"/>
    </source>
</evidence>